<protein>
    <submittedName>
        <fullName evidence="1">Uncharacterized protein</fullName>
    </submittedName>
</protein>
<gene>
    <name evidence="1" type="ORF">OPT61_g9999</name>
</gene>
<accession>A0ACC2HRN8</accession>
<reference evidence="1" key="1">
    <citation type="submission" date="2022-11" db="EMBL/GenBank/DDBJ databases">
        <title>Genome Sequence of Boeremia exigua.</title>
        <authorList>
            <person name="Buettner E."/>
        </authorList>
    </citation>
    <scope>NUCLEOTIDE SEQUENCE</scope>
    <source>
        <strain evidence="1">CU02</strain>
    </source>
</reference>
<dbReference type="EMBL" id="JAPHNI010001386">
    <property type="protein sequence ID" value="KAJ8105741.1"/>
    <property type="molecule type" value="Genomic_DNA"/>
</dbReference>
<keyword evidence="2" id="KW-1185">Reference proteome</keyword>
<proteinExistence type="predicted"/>
<evidence type="ECO:0000313" key="1">
    <source>
        <dbReference type="EMBL" id="KAJ8105741.1"/>
    </source>
</evidence>
<name>A0ACC2HRN8_9PLEO</name>
<dbReference type="Proteomes" id="UP001153331">
    <property type="component" value="Unassembled WGS sequence"/>
</dbReference>
<evidence type="ECO:0000313" key="2">
    <source>
        <dbReference type="Proteomes" id="UP001153331"/>
    </source>
</evidence>
<sequence>MDPVRRRTMVRAYSANIWIDTYPDQIATLVETGCYDNESFVVSGCLFGGNQHQAFGYRRSSAPRPACRLDSRMRGGDTKAMHRLWSVQALNSAMPILGRASSVALPNRTTCGLLNPGPTALRVGLSSGASSARAVAEDTTYLDLDDNNGRRPPAVFVAAVGDAVTLFSTRSPGAAHAQLQRSAASAWAGS</sequence>
<organism evidence="1 2">
    <name type="scientific">Boeremia exigua</name>
    <dbReference type="NCBI Taxonomy" id="749465"/>
    <lineage>
        <taxon>Eukaryota</taxon>
        <taxon>Fungi</taxon>
        <taxon>Dikarya</taxon>
        <taxon>Ascomycota</taxon>
        <taxon>Pezizomycotina</taxon>
        <taxon>Dothideomycetes</taxon>
        <taxon>Pleosporomycetidae</taxon>
        <taxon>Pleosporales</taxon>
        <taxon>Pleosporineae</taxon>
        <taxon>Didymellaceae</taxon>
        <taxon>Boeremia</taxon>
    </lineage>
</organism>
<comment type="caution">
    <text evidence="1">The sequence shown here is derived from an EMBL/GenBank/DDBJ whole genome shotgun (WGS) entry which is preliminary data.</text>
</comment>